<dbReference type="RefSeq" id="WP_002657556.1">
    <property type="nucleotide sequence ID" value="NZ_JH719942.1"/>
</dbReference>
<dbReference type="OrthoDB" id="1551032at2"/>
<sequence length="233" mass="26960">MTIDDFKQTTENLLDNYLELFREIEDISFIKPTRGAFKEVQQNILSQQSIAMLYAAWEGFFQNLLAEYISFLNQEMIRAKVELFDLLDSIIVRHLEDQVSQLVNSPQKITQKIRFYQKFETTVTENPIKLNTIINTNSNLGFKVMNDRLILFGIEKFSKVHEGLSGAQHFLERDLKSLLDSRNRIAHGAGSLTASKIDQKDYNDYKLLLGDLMAEIIERMLVALNNKTYLKSP</sequence>
<dbReference type="EMBL" id="JH719942">
    <property type="protein sequence ID" value="EJF52533.1"/>
    <property type="molecule type" value="Genomic_DNA"/>
</dbReference>
<evidence type="ECO:0000313" key="3">
    <source>
        <dbReference type="Proteomes" id="UP000005113"/>
    </source>
</evidence>
<dbReference type="HOGENOM" id="CLU_100981_2_0_10"/>
<protein>
    <recommendedName>
        <fullName evidence="1">RiboL-PSP-HEPN domain-containing protein</fullName>
    </recommendedName>
</protein>
<reference evidence="3" key="1">
    <citation type="journal article" date="2012" name="Stand. Genomic Sci.">
        <title>Permanent draft genome sequence of the gliding predator Saprospira grandis strain Sa g1 (= HR1).</title>
        <authorList>
            <person name="Mavromatis K."/>
            <person name="Chertkov O."/>
            <person name="Lapidus A."/>
            <person name="Nolan M."/>
            <person name="Lucas S."/>
            <person name="Tice H."/>
            <person name="Del Rio T.G."/>
            <person name="Cheng J.F."/>
            <person name="Han C."/>
            <person name="Tapia R."/>
            <person name="Bruce D."/>
            <person name="Goodwin L.A."/>
            <person name="Pitluck S."/>
            <person name="Huntemann M."/>
            <person name="Liolios K."/>
            <person name="Pagani I."/>
            <person name="Ivanova N."/>
            <person name="Mikhailova N."/>
            <person name="Pati A."/>
            <person name="Chen A."/>
            <person name="Palaniappan K."/>
            <person name="Land M."/>
            <person name="Brambilla E.M."/>
            <person name="Rohde M."/>
            <person name="Spring S."/>
            <person name="Goker M."/>
            <person name="Detter J.C."/>
            <person name="Bristow J."/>
            <person name="Eisen J.A."/>
            <person name="Markowitz V."/>
            <person name="Hugenholtz P."/>
            <person name="Kyrpides N.C."/>
            <person name="Klenk H.P."/>
            <person name="Woyke T."/>
        </authorList>
    </citation>
    <scope>NUCLEOTIDE SEQUENCE [LARGE SCALE GENOMIC DNA]</scope>
    <source>
        <strain evidence="3">DSM 2844</strain>
    </source>
</reference>
<dbReference type="InterPro" id="IPR041519">
    <property type="entry name" value="HEPN_RiboL-PSP"/>
</dbReference>
<gene>
    <name evidence="2" type="ORF">SapgrDRAFT_0793</name>
</gene>
<accession>J1I2K7</accession>
<feature type="domain" description="RiboL-PSP-HEPN" evidence="1">
    <location>
        <begin position="16"/>
        <end position="218"/>
    </location>
</feature>
<name>J1I2K7_9BACT</name>
<evidence type="ECO:0000259" key="1">
    <source>
        <dbReference type="Pfam" id="PF18735"/>
    </source>
</evidence>
<evidence type="ECO:0000313" key="2">
    <source>
        <dbReference type="EMBL" id="EJF52533.1"/>
    </source>
</evidence>
<organism evidence="2 3">
    <name type="scientific">Saprospira grandis DSM 2844</name>
    <dbReference type="NCBI Taxonomy" id="694433"/>
    <lineage>
        <taxon>Bacteria</taxon>
        <taxon>Pseudomonadati</taxon>
        <taxon>Bacteroidota</taxon>
        <taxon>Saprospiria</taxon>
        <taxon>Saprospirales</taxon>
        <taxon>Saprospiraceae</taxon>
        <taxon>Saprospira</taxon>
    </lineage>
</organism>
<dbReference type="AlphaFoldDB" id="J1I2K7"/>
<proteinExistence type="predicted"/>
<dbReference type="Proteomes" id="UP000005113">
    <property type="component" value="Unassembled WGS sequence"/>
</dbReference>
<dbReference type="Pfam" id="PF18735">
    <property type="entry name" value="HEPN_RiboL-PSP"/>
    <property type="match status" value="1"/>
</dbReference>